<dbReference type="InterPro" id="IPR001214">
    <property type="entry name" value="SET_dom"/>
</dbReference>
<protein>
    <submittedName>
        <fullName evidence="3">SET domain-containing protein</fullName>
    </submittedName>
</protein>
<dbReference type="Pfam" id="PF00856">
    <property type="entry name" value="SET"/>
    <property type="match status" value="1"/>
</dbReference>
<dbReference type="RefSeq" id="WP_208297847.1">
    <property type="nucleotide sequence ID" value="NZ_SOCP01000014.1"/>
</dbReference>
<dbReference type="InterPro" id="IPR053201">
    <property type="entry name" value="Flavunoidine_N-MTase"/>
</dbReference>
<proteinExistence type="predicted"/>
<evidence type="ECO:0000313" key="3">
    <source>
        <dbReference type="EMBL" id="TDV44192.1"/>
    </source>
</evidence>
<dbReference type="SUPFAM" id="SSF82199">
    <property type="entry name" value="SET domain"/>
    <property type="match status" value="1"/>
</dbReference>
<evidence type="ECO:0000313" key="4">
    <source>
        <dbReference type="Proteomes" id="UP000294927"/>
    </source>
</evidence>
<feature type="domain" description="SET" evidence="2">
    <location>
        <begin position="1"/>
        <end position="104"/>
    </location>
</feature>
<feature type="compositionally biased region" description="Polar residues" evidence="1">
    <location>
        <begin position="154"/>
        <end position="169"/>
    </location>
</feature>
<dbReference type="InterPro" id="IPR046341">
    <property type="entry name" value="SET_dom_sf"/>
</dbReference>
<dbReference type="Proteomes" id="UP000294927">
    <property type="component" value="Unassembled WGS sequence"/>
</dbReference>
<comment type="caution">
    <text evidence="3">The sequence shown here is derived from an EMBL/GenBank/DDBJ whole genome shotgun (WGS) entry which is preliminary data.</text>
</comment>
<keyword evidence="4" id="KW-1185">Reference proteome</keyword>
<dbReference type="EMBL" id="SOCP01000014">
    <property type="protein sequence ID" value="TDV44192.1"/>
    <property type="molecule type" value="Genomic_DNA"/>
</dbReference>
<accession>A0A4R7V607</accession>
<gene>
    <name evidence="3" type="ORF">CLV71_114101</name>
</gene>
<dbReference type="PANTHER" id="PTHR12350:SF19">
    <property type="entry name" value="SET DOMAIN-CONTAINING PROTEIN"/>
    <property type="match status" value="1"/>
</dbReference>
<dbReference type="SMART" id="SM00317">
    <property type="entry name" value="SET"/>
    <property type="match status" value="1"/>
</dbReference>
<name>A0A4R7V607_9PSEU</name>
<evidence type="ECO:0000259" key="2">
    <source>
        <dbReference type="PROSITE" id="PS50280"/>
    </source>
</evidence>
<dbReference type="AlphaFoldDB" id="A0A4R7V607"/>
<sequence length="184" mass="20521">MTPDVTAAVRIETHNRKGLMVVAVRALRPGERVVIGRAVQVVPHRTSHSFQIAWDTHVDLDEPARYINHSCDPNTGIQDNNHNGFDFVALRDIAPTEEITWDYETSEYVSIAVAHCLCGAATCRTTIHGFQHRRHDPHWRPTHLANYLRDDTAVNTPNTTPRMTSTSVANGPVTGRCHGAADRQ</sequence>
<dbReference type="PANTHER" id="PTHR12350">
    <property type="entry name" value="HISTONE-LYSINE N-METHYLTRANSFERASE-RELATED"/>
    <property type="match status" value="1"/>
</dbReference>
<dbReference type="Gene3D" id="2.170.270.10">
    <property type="entry name" value="SET domain"/>
    <property type="match status" value="1"/>
</dbReference>
<evidence type="ECO:0000256" key="1">
    <source>
        <dbReference type="SAM" id="MobiDB-lite"/>
    </source>
</evidence>
<organism evidence="3 4">
    <name type="scientific">Actinophytocola oryzae</name>
    <dbReference type="NCBI Taxonomy" id="502181"/>
    <lineage>
        <taxon>Bacteria</taxon>
        <taxon>Bacillati</taxon>
        <taxon>Actinomycetota</taxon>
        <taxon>Actinomycetes</taxon>
        <taxon>Pseudonocardiales</taxon>
        <taxon>Pseudonocardiaceae</taxon>
    </lineage>
</organism>
<reference evidence="3 4" key="1">
    <citation type="submission" date="2019-03" db="EMBL/GenBank/DDBJ databases">
        <title>Genomic Encyclopedia of Archaeal and Bacterial Type Strains, Phase II (KMG-II): from individual species to whole genera.</title>
        <authorList>
            <person name="Goeker M."/>
        </authorList>
    </citation>
    <scope>NUCLEOTIDE SEQUENCE [LARGE SCALE GENOMIC DNA]</scope>
    <source>
        <strain evidence="3 4">DSM 45499</strain>
    </source>
</reference>
<dbReference type="PROSITE" id="PS50280">
    <property type="entry name" value="SET"/>
    <property type="match status" value="1"/>
</dbReference>
<feature type="region of interest" description="Disordered" evidence="1">
    <location>
        <begin position="154"/>
        <end position="174"/>
    </location>
</feature>